<evidence type="ECO:0000256" key="3">
    <source>
        <dbReference type="ARBA" id="ARBA00022833"/>
    </source>
</evidence>
<evidence type="ECO:0000256" key="2">
    <source>
        <dbReference type="ARBA" id="ARBA00022723"/>
    </source>
</evidence>
<sequence>MPPTYLTGACLCNNITYRITLSTPELYPDLIICHCTNCKRYTGAGFSTNIIVPSSDFQYTKGSPKLYLDIGNKGGQVLREFCPHCGTPFTSQSKSDMQMIAVKSGTLDDEHRVQCTKLVTEIYHHRKDEWVASIGTEHVQKLDGSMG</sequence>
<dbReference type="GO" id="GO:0046872">
    <property type="term" value="F:metal ion binding"/>
    <property type="evidence" value="ECO:0007669"/>
    <property type="project" value="UniProtKB-KW"/>
</dbReference>
<evidence type="ECO:0000256" key="4">
    <source>
        <dbReference type="ARBA" id="ARBA00023239"/>
    </source>
</evidence>
<dbReference type="Proteomes" id="UP001215712">
    <property type="component" value="Unassembled WGS sequence"/>
</dbReference>
<organism evidence="6 7">
    <name type="scientific">Penicillium malachiteum</name>
    <dbReference type="NCBI Taxonomy" id="1324776"/>
    <lineage>
        <taxon>Eukaryota</taxon>
        <taxon>Fungi</taxon>
        <taxon>Dikarya</taxon>
        <taxon>Ascomycota</taxon>
        <taxon>Pezizomycotina</taxon>
        <taxon>Eurotiomycetes</taxon>
        <taxon>Eurotiomycetidae</taxon>
        <taxon>Eurotiales</taxon>
        <taxon>Aspergillaceae</taxon>
        <taxon>Penicillium</taxon>
    </lineage>
</organism>
<dbReference type="InterPro" id="IPR006913">
    <property type="entry name" value="CENP-V/GFA"/>
</dbReference>
<dbReference type="SUPFAM" id="SSF51316">
    <property type="entry name" value="Mss4-like"/>
    <property type="match status" value="1"/>
</dbReference>
<dbReference type="PROSITE" id="PS51891">
    <property type="entry name" value="CENP_V_GFA"/>
    <property type="match status" value="1"/>
</dbReference>
<accession>A0AAD6HTW3</accession>
<comment type="caution">
    <text evidence="6">The sequence shown here is derived from an EMBL/GenBank/DDBJ whole genome shotgun (WGS) entry which is preliminary data.</text>
</comment>
<dbReference type="EMBL" id="JAQJAN010000002">
    <property type="protein sequence ID" value="KAJ5738112.1"/>
    <property type="molecule type" value="Genomic_DNA"/>
</dbReference>
<dbReference type="PANTHER" id="PTHR33337">
    <property type="entry name" value="GFA DOMAIN-CONTAINING PROTEIN"/>
    <property type="match status" value="1"/>
</dbReference>
<comment type="similarity">
    <text evidence="1">Belongs to the Gfa family.</text>
</comment>
<keyword evidence="3" id="KW-0862">Zinc</keyword>
<evidence type="ECO:0000256" key="1">
    <source>
        <dbReference type="ARBA" id="ARBA00005495"/>
    </source>
</evidence>
<keyword evidence="4" id="KW-0456">Lyase</keyword>
<keyword evidence="2" id="KW-0479">Metal-binding</keyword>
<feature type="domain" description="CENP-V/GFA" evidence="5">
    <location>
        <begin position="6"/>
        <end position="131"/>
    </location>
</feature>
<name>A0AAD6HTW3_9EURO</name>
<evidence type="ECO:0000313" key="7">
    <source>
        <dbReference type="Proteomes" id="UP001215712"/>
    </source>
</evidence>
<dbReference type="PANTHER" id="PTHR33337:SF36">
    <property type="entry name" value="DUF636 DOMAIN PROTEIN (AFU_ORTHOLOGUE AFUA_3G01340)"/>
    <property type="match status" value="1"/>
</dbReference>
<keyword evidence="7" id="KW-1185">Reference proteome</keyword>
<reference evidence="6" key="2">
    <citation type="submission" date="2023-01" db="EMBL/GenBank/DDBJ databases">
        <authorList>
            <person name="Petersen C."/>
        </authorList>
    </citation>
    <scope>NUCLEOTIDE SEQUENCE</scope>
    <source>
        <strain evidence="6">IBT 17514</strain>
    </source>
</reference>
<reference evidence="6" key="1">
    <citation type="journal article" date="2023" name="IMA Fungus">
        <title>Comparative genomic study of the Penicillium genus elucidates a diverse pangenome and 15 lateral gene transfer events.</title>
        <authorList>
            <person name="Petersen C."/>
            <person name="Sorensen T."/>
            <person name="Nielsen M.R."/>
            <person name="Sondergaard T.E."/>
            <person name="Sorensen J.L."/>
            <person name="Fitzpatrick D.A."/>
            <person name="Frisvad J.C."/>
            <person name="Nielsen K.L."/>
        </authorList>
    </citation>
    <scope>NUCLEOTIDE SEQUENCE</scope>
    <source>
        <strain evidence="6">IBT 17514</strain>
    </source>
</reference>
<protein>
    <recommendedName>
        <fullName evidence="5">CENP-V/GFA domain-containing protein</fullName>
    </recommendedName>
</protein>
<gene>
    <name evidence="6" type="ORF">N7493_001267</name>
</gene>
<dbReference type="GO" id="GO:0016846">
    <property type="term" value="F:carbon-sulfur lyase activity"/>
    <property type="evidence" value="ECO:0007669"/>
    <property type="project" value="InterPro"/>
</dbReference>
<dbReference type="Gene3D" id="3.90.1590.10">
    <property type="entry name" value="glutathione-dependent formaldehyde- activating enzyme (gfa)"/>
    <property type="match status" value="1"/>
</dbReference>
<evidence type="ECO:0000313" key="6">
    <source>
        <dbReference type="EMBL" id="KAJ5738112.1"/>
    </source>
</evidence>
<dbReference type="AlphaFoldDB" id="A0AAD6HTW3"/>
<proteinExistence type="inferred from homology"/>
<evidence type="ECO:0000259" key="5">
    <source>
        <dbReference type="PROSITE" id="PS51891"/>
    </source>
</evidence>
<dbReference type="InterPro" id="IPR011057">
    <property type="entry name" value="Mss4-like_sf"/>
</dbReference>
<dbReference type="Pfam" id="PF04828">
    <property type="entry name" value="GFA"/>
    <property type="match status" value="1"/>
</dbReference>